<dbReference type="SUPFAM" id="SSF50129">
    <property type="entry name" value="GroES-like"/>
    <property type="match status" value="1"/>
</dbReference>
<dbReference type="InterPro" id="IPR013149">
    <property type="entry name" value="ADH-like_C"/>
</dbReference>
<evidence type="ECO:0000313" key="5">
    <source>
        <dbReference type="EMBL" id="KAF2235712.1"/>
    </source>
</evidence>
<sequence length="340" mass="34910">MSNKAAWITEAKANPLKVDSGPDPKPGAGEVAIKNAAVAINPVDWKIQDYGIFIQHYPNILGCDVAGEVHEVGEGVTHLKKGDRVLGHALNLLTGKPENSGFQLYTVTPAAVAAVIPSSISFHQASVLPLAISTAAVGLYKILKLPLPPASASSAPNVGSNGVLVVWGGSGSVGCVTTQLAKASGLAVVATASKKNFKFVEEMGAQKVVDYNSGDVVKDVVAAVKELGGSFKGVYECIGGEPTKTCVQIAHVLGGGPVATALPGQGVEGTEDVFAPSITQDTCFVKAFWGEFVPAALADGRLKAKPDPIVIKGGLDALQQGVDKQRQGVSAAKVVVDLQS</sequence>
<dbReference type="InterPro" id="IPR047122">
    <property type="entry name" value="Trans-enoyl_RdTase-like"/>
</dbReference>
<dbReference type="AlphaFoldDB" id="A0A6A6HCJ1"/>
<name>A0A6A6HCJ1_VIRVR</name>
<accession>A0A6A6HCJ1</accession>
<dbReference type="EMBL" id="ML991789">
    <property type="protein sequence ID" value="KAF2235712.1"/>
    <property type="molecule type" value="Genomic_DNA"/>
</dbReference>
<dbReference type="OrthoDB" id="48317at2759"/>
<evidence type="ECO:0000259" key="4">
    <source>
        <dbReference type="SMART" id="SM00829"/>
    </source>
</evidence>
<protein>
    <submittedName>
        <fullName evidence="5">GroES-like protein</fullName>
    </submittedName>
</protein>
<dbReference type="InterPro" id="IPR013154">
    <property type="entry name" value="ADH-like_N"/>
</dbReference>
<comment type="similarity">
    <text evidence="1">Belongs to the zinc-containing alcohol dehydrogenase family.</text>
</comment>
<organism evidence="5 6">
    <name type="scientific">Viridothelium virens</name>
    <name type="common">Speckled blister lichen</name>
    <name type="synonym">Trypethelium virens</name>
    <dbReference type="NCBI Taxonomy" id="1048519"/>
    <lineage>
        <taxon>Eukaryota</taxon>
        <taxon>Fungi</taxon>
        <taxon>Dikarya</taxon>
        <taxon>Ascomycota</taxon>
        <taxon>Pezizomycotina</taxon>
        <taxon>Dothideomycetes</taxon>
        <taxon>Dothideomycetes incertae sedis</taxon>
        <taxon>Trypetheliales</taxon>
        <taxon>Trypetheliaceae</taxon>
        <taxon>Viridothelium</taxon>
    </lineage>
</organism>
<evidence type="ECO:0000256" key="3">
    <source>
        <dbReference type="ARBA" id="ARBA00023002"/>
    </source>
</evidence>
<proteinExistence type="inferred from homology"/>
<dbReference type="SUPFAM" id="SSF51735">
    <property type="entry name" value="NAD(P)-binding Rossmann-fold domains"/>
    <property type="match status" value="1"/>
</dbReference>
<evidence type="ECO:0000256" key="2">
    <source>
        <dbReference type="ARBA" id="ARBA00011245"/>
    </source>
</evidence>
<keyword evidence="3" id="KW-0560">Oxidoreductase</keyword>
<dbReference type="InterPro" id="IPR036291">
    <property type="entry name" value="NAD(P)-bd_dom_sf"/>
</dbReference>
<evidence type="ECO:0000256" key="1">
    <source>
        <dbReference type="ARBA" id="ARBA00008072"/>
    </source>
</evidence>
<dbReference type="PANTHER" id="PTHR45348">
    <property type="entry name" value="HYPOTHETICAL OXIDOREDUCTASE (EUROFUNG)"/>
    <property type="match status" value="1"/>
</dbReference>
<dbReference type="Proteomes" id="UP000800092">
    <property type="component" value="Unassembled WGS sequence"/>
</dbReference>
<dbReference type="SMART" id="SM00829">
    <property type="entry name" value="PKS_ER"/>
    <property type="match status" value="1"/>
</dbReference>
<gene>
    <name evidence="5" type="ORF">EV356DRAFT_531569</name>
</gene>
<dbReference type="Gene3D" id="3.90.180.10">
    <property type="entry name" value="Medium-chain alcohol dehydrogenases, catalytic domain"/>
    <property type="match status" value="1"/>
</dbReference>
<reference evidence="5" key="1">
    <citation type="journal article" date="2020" name="Stud. Mycol.">
        <title>101 Dothideomycetes genomes: a test case for predicting lifestyles and emergence of pathogens.</title>
        <authorList>
            <person name="Haridas S."/>
            <person name="Albert R."/>
            <person name="Binder M."/>
            <person name="Bloem J."/>
            <person name="Labutti K."/>
            <person name="Salamov A."/>
            <person name="Andreopoulos B."/>
            <person name="Baker S."/>
            <person name="Barry K."/>
            <person name="Bills G."/>
            <person name="Bluhm B."/>
            <person name="Cannon C."/>
            <person name="Castanera R."/>
            <person name="Culley D."/>
            <person name="Daum C."/>
            <person name="Ezra D."/>
            <person name="Gonzalez J."/>
            <person name="Henrissat B."/>
            <person name="Kuo A."/>
            <person name="Liang C."/>
            <person name="Lipzen A."/>
            <person name="Lutzoni F."/>
            <person name="Magnuson J."/>
            <person name="Mondo S."/>
            <person name="Nolan M."/>
            <person name="Ohm R."/>
            <person name="Pangilinan J."/>
            <person name="Park H.-J."/>
            <person name="Ramirez L."/>
            <person name="Alfaro M."/>
            <person name="Sun H."/>
            <person name="Tritt A."/>
            <person name="Yoshinaga Y."/>
            <person name="Zwiers L.-H."/>
            <person name="Turgeon B."/>
            <person name="Goodwin S."/>
            <person name="Spatafora J."/>
            <person name="Crous P."/>
            <person name="Grigoriev I."/>
        </authorList>
    </citation>
    <scope>NUCLEOTIDE SEQUENCE</scope>
    <source>
        <strain evidence="5">Tuck. ex Michener</strain>
    </source>
</reference>
<feature type="domain" description="Enoyl reductase (ER)" evidence="4">
    <location>
        <begin position="12"/>
        <end position="336"/>
    </location>
</feature>
<evidence type="ECO:0000313" key="6">
    <source>
        <dbReference type="Proteomes" id="UP000800092"/>
    </source>
</evidence>
<dbReference type="InterPro" id="IPR020843">
    <property type="entry name" value="ER"/>
</dbReference>
<dbReference type="GO" id="GO:0016651">
    <property type="term" value="F:oxidoreductase activity, acting on NAD(P)H"/>
    <property type="evidence" value="ECO:0007669"/>
    <property type="project" value="InterPro"/>
</dbReference>
<dbReference type="Pfam" id="PF08240">
    <property type="entry name" value="ADH_N"/>
    <property type="match status" value="1"/>
</dbReference>
<dbReference type="Pfam" id="PF00107">
    <property type="entry name" value="ADH_zinc_N"/>
    <property type="match status" value="1"/>
</dbReference>
<comment type="subunit">
    <text evidence="2">Monomer.</text>
</comment>
<dbReference type="Gene3D" id="3.40.50.720">
    <property type="entry name" value="NAD(P)-binding Rossmann-like Domain"/>
    <property type="match status" value="1"/>
</dbReference>
<dbReference type="CDD" id="cd08249">
    <property type="entry name" value="enoyl_reductase_like"/>
    <property type="match status" value="1"/>
</dbReference>
<dbReference type="InterPro" id="IPR011032">
    <property type="entry name" value="GroES-like_sf"/>
</dbReference>
<keyword evidence="6" id="KW-1185">Reference proteome</keyword>
<dbReference type="PANTHER" id="PTHR45348:SF2">
    <property type="entry name" value="ZINC-TYPE ALCOHOL DEHYDROGENASE-LIKE PROTEIN C2E1P3.01"/>
    <property type="match status" value="1"/>
</dbReference>